<proteinExistence type="predicted"/>
<protein>
    <recommendedName>
        <fullName evidence="1">Amidohydrolase 3 domain-containing protein</fullName>
    </recommendedName>
</protein>
<accession>A0A1B1AF33</accession>
<dbReference type="Gene3D" id="2.30.40.10">
    <property type="entry name" value="Urease, subunit C, domain 1"/>
    <property type="match status" value="1"/>
</dbReference>
<dbReference type="InParanoid" id="A0A1B1AF33"/>
<dbReference type="STRING" id="1759059.ATE48_04185"/>
<gene>
    <name evidence="2" type="ORF">ATE48_04185</name>
</gene>
<dbReference type="KEGG" id="cbot:ATE48_04185"/>
<dbReference type="InterPro" id="IPR013108">
    <property type="entry name" value="Amidohydro_3"/>
</dbReference>
<dbReference type="PANTHER" id="PTHR43135">
    <property type="entry name" value="ALPHA-D-RIBOSE 1-METHYLPHOSPHONATE 5-TRIPHOSPHATE DIPHOSPHATASE"/>
    <property type="match status" value="1"/>
</dbReference>
<dbReference type="Proteomes" id="UP000092498">
    <property type="component" value="Chromosome"/>
</dbReference>
<evidence type="ECO:0000313" key="3">
    <source>
        <dbReference type="Proteomes" id="UP000092498"/>
    </source>
</evidence>
<dbReference type="EMBL" id="CP013244">
    <property type="protein sequence ID" value="ANP45169.1"/>
    <property type="molecule type" value="Genomic_DNA"/>
</dbReference>
<feature type="domain" description="Amidohydrolase 3" evidence="1">
    <location>
        <begin position="5"/>
        <end position="49"/>
    </location>
</feature>
<dbReference type="Pfam" id="PF07969">
    <property type="entry name" value="Amidohydro_3"/>
    <property type="match status" value="1"/>
</dbReference>
<dbReference type="GO" id="GO:0016810">
    <property type="term" value="F:hydrolase activity, acting on carbon-nitrogen (but not peptide) bonds"/>
    <property type="evidence" value="ECO:0007669"/>
    <property type="project" value="InterPro"/>
</dbReference>
<keyword evidence="3" id="KW-1185">Reference proteome</keyword>
<organism evidence="2 3">
    <name type="scientific">Candidatus Viadribacter manganicus</name>
    <dbReference type="NCBI Taxonomy" id="1759059"/>
    <lineage>
        <taxon>Bacteria</taxon>
        <taxon>Pseudomonadati</taxon>
        <taxon>Pseudomonadota</taxon>
        <taxon>Alphaproteobacteria</taxon>
        <taxon>Hyphomonadales</taxon>
        <taxon>Hyphomonadaceae</taxon>
        <taxon>Candidatus Viadribacter</taxon>
    </lineage>
</organism>
<dbReference type="Gene3D" id="3.30.110.90">
    <property type="entry name" value="Amidohydrolase"/>
    <property type="match status" value="1"/>
</dbReference>
<dbReference type="InterPro" id="IPR011059">
    <property type="entry name" value="Metal-dep_hydrolase_composite"/>
</dbReference>
<name>A0A1B1AF33_9PROT</name>
<sequence>MQHDAGFDFPAILSSLTTTPARRFGFASRKGRIARGMDGDLVVLNGDPSADIGALSRVRQTKRGRVVTFGARVST</sequence>
<dbReference type="PANTHER" id="PTHR43135:SF3">
    <property type="entry name" value="ALPHA-D-RIBOSE 1-METHYLPHOSPHONATE 5-TRIPHOSPHATE DIPHOSPHATASE"/>
    <property type="match status" value="1"/>
</dbReference>
<reference evidence="2 3" key="1">
    <citation type="submission" date="2015-11" db="EMBL/GenBank/DDBJ databases">
        <title>Whole-Genome Sequence of Candidatus Oderbacter manganicum from the National Park Lower Oder Valley, Germany.</title>
        <authorList>
            <person name="Braun B."/>
            <person name="Liere K."/>
            <person name="Szewzyk U."/>
        </authorList>
    </citation>
    <scope>NUCLEOTIDE SEQUENCE [LARGE SCALE GENOMIC DNA]</scope>
    <source>
        <strain evidence="2 3">OTSz_A_272</strain>
    </source>
</reference>
<evidence type="ECO:0000259" key="1">
    <source>
        <dbReference type="Pfam" id="PF07969"/>
    </source>
</evidence>
<evidence type="ECO:0000313" key="2">
    <source>
        <dbReference type="EMBL" id="ANP45169.1"/>
    </source>
</evidence>
<dbReference type="SUPFAM" id="SSF51338">
    <property type="entry name" value="Composite domain of metallo-dependent hydrolases"/>
    <property type="match status" value="1"/>
</dbReference>
<dbReference type="InterPro" id="IPR051781">
    <property type="entry name" value="Metallo-dep_Hydrolase"/>
</dbReference>
<dbReference type="AlphaFoldDB" id="A0A1B1AF33"/>